<feature type="transmembrane region" description="Helical" evidence="1">
    <location>
        <begin position="151"/>
        <end position="169"/>
    </location>
</feature>
<comment type="caution">
    <text evidence="3">The sequence shown here is derived from an EMBL/GenBank/DDBJ whole genome shotgun (WGS) entry which is preliminary data.</text>
</comment>
<keyword evidence="4" id="KW-1185">Reference proteome</keyword>
<name>A0ABT8S321_9BURK</name>
<dbReference type="InterPro" id="IPR029058">
    <property type="entry name" value="AB_hydrolase_fold"/>
</dbReference>
<protein>
    <submittedName>
        <fullName evidence="3">Alpha/beta fold hydrolase</fullName>
    </submittedName>
</protein>
<organism evidence="3 4">
    <name type="scientific">Variovorax ginsengisoli</name>
    <dbReference type="NCBI Taxonomy" id="363844"/>
    <lineage>
        <taxon>Bacteria</taxon>
        <taxon>Pseudomonadati</taxon>
        <taxon>Pseudomonadota</taxon>
        <taxon>Betaproteobacteria</taxon>
        <taxon>Burkholderiales</taxon>
        <taxon>Comamonadaceae</taxon>
        <taxon>Variovorax</taxon>
    </lineage>
</organism>
<sequence>MEHRSLQVDEGVRIAVRLYEPDGAPRASVVIGGAMGVRQAFYEPFARWLTQQGLRVWTFDYRGCGESRPADAAASLRGFEADLFDWTRDYEAVIDAAKAGGRDIPLYLLGHSLGAQLPGFLQRPQQVDGLISIAAGSGYWRENAPRLKRGVLYFWYLLVPLATRIWGYFPGTRLRKVGDLPRGVILQWRRWCLDPRYGMGAEGEAAVRSYGKVRFPVLALSMTDDELMTLEGTQSLLSFYSGAPSALQRIAPADVQARRIGHFGLFREQFSQSLWPRVADSLHDLAALTAPARNVPHTTA</sequence>
<keyword evidence="3" id="KW-0378">Hydrolase</keyword>
<dbReference type="InterPro" id="IPR017208">
    <property type="entry name" value="UCP037442_abhydr"/>
</dbReference>
<keyword evidence="1" id="KW-0472">Membrane</keyword>
<dbReference type="Pfam" id="PF12146">
    <property type="entry name" value="Hydrolase_4"/>
    <property type="match status" value="1"/>
</dbReference>
<dbReference type="RefSeq" id="WP_301808279.1">
    <property type="nucleotide sequence ID" value="NZ_JAUJZH010000007.1"/>
</dbReference>
<reference evidence="3" key="1">
    <citation type="submission" date="2023-06" db="EMBL/GenBank/DDBJ databases">
        <authorList>
            <person name="Jiang Y."/>
            <person name="Liu Q."/>
        </authorList>
    </citation>
    <scope>NUCLEOTIDE SEQUENCE</scope>
    <source>
        <strain evidence="3">CGMCC 1.12090</strain>
    </source>
</reference>
<evidence type="ECO:0000313" key="3">
    <source>
        <dbReference type="EMBL" id="MDO1532893.1"/>
    </source>
</evidence>
<evidence type="ECO:0000256" key="1">
    <source>
        <dbReference type="SAM" id="Phobius"/>
    </source>
</evidence>
<keyword evidence="1" id="KW-1133">Transmembrane helix</keyword>
<gene>
    <name evidence="3" type="ORF">Q2T77_11400</name>
</gene>
<dbReference type="GO" id="GO:0016787">
    <property type="term" value="F:hydrolase activity"/>
    <property type="evidence" value="ECO:0007669"/>
    <property type="project" value="UniProtKB-KW"/>
</dbReference>
<feature type="domain" description="Serine aminopeptidase S33" evidence="2">
    <location>
        <begin position="24"/>
        <end position="160"/>
    </location>
</feature>
<dbReference type="Proteomes" id="UP001169027">
    <property type="component" value="Unassembled WGS sequence"/>
</dbReference>
<dbReference type="PIRSF" id="PIRSF037442">
    <property type="entry name" value="UCP037442_abhydr"/>
    <property type="match status" value="1"/>
</dbReference>
<proteinExistence type="predicted"/>
<keyword evidence="1" id="KW-0812">Transmembrane</keyword>
<dbReference type="InterPro" id="IPR022742">
    <property type="entry name" value="Hydrolase_4"/>
</dbReference>
<accession>A0ABT8S321</accession>
<dbReference type="SUPFAM" id="SSF53474">
    <property type="entry name" value="alpha/beta-Hydrolases"/>
    <property type="match status" value="1"/>
</dbReference>
<evidence type="ECO:0000259" key="2">
    <source>
        <dbReference type="Pfam" id="PF12146"/>
    </source>
</evidence>
<evidence type="ECO:0000313" key="4">
    <source>
        <dbReference type="Proteomes" id="UP001169027"/>
    </source>
</evidence>
<dbReference type="Gene3D" id="3.40.50.1820">
    <property type="entry name" value="alpha/beta hydrolase"/>
    <property type="match status" value="1"/>
</dbReference>
<dbReference type="EMBL" id="JAUKVY010000007">
    <property type="protein sequence ID" value="MDO1532893.1"/>
    <property type="molecule type" value="Genomic_DNA"/>
</dbReference>